<dbReference type="GO" id="GO:0008999">
    <property type="term" value="F:protein-N-terminal-alanine acetyltransferase activity"/>
    <property type="evidence" value="ECO:0007669"/>
    <property type="project" value="TreeGrafter"/>
</dbReference>
<evidence type="ECO:0000313" key="2">
    <source>
        <dbReference type="EMBL" id="GCE31624.1"/>
    </source>
</evidence>
<keyword evidence="3" id="KW-1185">Reference proteome</keyword>
<comment type="caution">
    <text evidence="2">The sequence shown here is derived from an EMBL/GenBank/DDBJ whole genome shotgun (WGS) entry which is preliminary data.</text>
</comment>
<dbReference type="PANTHER" id="PTHR43441:SF12">
    <property type="entry name" value="RIBOSOMAL N-ACETYLTRANSFERASE YDAF-RELATED"/>
    <property type="match status" value="1"/>
</dbReference>
<keyword evidence="2" id="KW-0687">Ribonucleoprotein</keyword>
<dbReference type="GO" id="GO:1990189">
    <property type="term" value="F:protein N-terminal-serine acetyltransferase activity"/>
    <property type="evidence" value="ECO:0007669"/>
    <property type="project" value="TreeGrafter"/>
</dbReference>
<name>A0A402BJV8_9CHLR</name>
<evidence type="ECO:0000313" key="3">
    <source>
        <dbReference type="Proteomes" id="UP000287171"/>
    </source>
</evidence>
<sequence length="185" mass="21430">MSGLALKIQVDDEIELRLNEVRYADEYLALILRNLEYLQEWMPWAAFEQTPTSLRAYMQNTMLQFVEGKGLPTNLWYRGQFAGTIGFSRMSHEQRMAEIGYWLDKDLQGRGIITKACRTLVDYAFQEYGFNKVEIHAAAGNKPSRSVAERLGFTQEGILRQVEWLKGKPHDMVVYGMLASEWTHK</sequence>
<dbReference type="GO" id="GO:0005737">
    <property type="term" value="C:cytoplasm"/>
    <property type="evidence" value="ECO:0007669"/>
    <property type="project" value="TreeGrafter"/>
</dbReference>
<accession>A0A402BJV8</accession>
<evidence type="ECO:0000259" key="1">
    <source>
        <dbReference type="PROSITE" id="PS51186"/>
    </source>
</evidence>
<keyword evidence="2" id="KW-0808">Transferase</keyword>
<organism evidence="2 3">
    <name type="scientific">Dictyobacter alpinus</name>
    <dbReference type="NCBI Taxonomy" id="2014873"/>
    <lineage>
        <taxon>Bacteria</taxon>
        <taxon>Bacillati</taxon>
        <taxon>Chloroflexota</taxon>
        <taxon>Ktedonobacteria</taxon>
        <taxon>Ktedonobacterales</taxon>
        <taxon>Dictyobacteraceae</taxon>
        <taxon>Dictyobacter</taxon>
    </lineage>
</organism>
<protein>
    <submittedName>
        <fullName evidence="2">50S ribosomal protein L7 serine acetyltransferase</fullName>
    </submittedName>
</protein>
<dbReference type="SUPFAM" id="SSF55729">
    <property type="entry name" value="Acyl-CoA N-acyltransferases (Nat)"/>
    <property type="match status" value="1"/>
</dbReference>
<dbReference type="InterPro" id="IPR051908">
    <property type="entry name" value="Ribosomal_N-acetyltransferase"/>
</dbReference>
<dbReference type="Gene3D" id="3.40.630.30">
    <property type="match status" value="1"/>
</dbReference>
<reference evidence="3" key="1">
    <citation type="submission" date="2018-12" db="EMBL/GenBank/DDBJ databases">
        <title>Tengunoibacter tsumagoiensis gen. nov., sp. nov., Dictyobacter kobayashii sp. nov., D. alpinus sp. nov., and D. joshuensis sp. nov. and description of Dictyobacteraceae fam. nov. within the order Ktedonobacterales isolated from Tengu-no-mugimeshi.</title>
        <authorList>
            <person name="Wang C.M."/>
            <person name="Zheng Y."/>
            <person name="Sakai Y."/>
            <person name="Toyoda A."/>
            <person name="Minakuchi Y."/>
            <person name="Abe K."/>
            <person name="Yokota A."/>
            <person name="Yabe S."/>
        </authorList>
    </citation>
    <scope>NUCLEOTIDE SEQUENCE [LARGE SCALE GENOMIC DNA]</scope>
    <source>
        <strain evidence="3">Uno16</strain>
    </source>
</reference>
<proteinExistence type="predicted"/>
<dbReference type="PANTHER" id="PTHR43441">
    <property type="entry name" value="RIBOSOMAL-PROTEIN-SERINE ACETYLTRANSFERASE"/>
    <property type="match status" value="1"/>
</dbReference>
<dbReference type="PROSITE" id="PS51186">
    <property type="entry name" value="GNAT"/>
    <property type="match status" value="1"/>
</dbReference>
<dbReference type="InterPro" id="IPR000182">
    <property type="entry name" value="GNAT_dom"/>
</dbReference>
<keyword evidence="2" id="KW-0689">Ribosomal protein</keyword>
<dbReference type="RefSeq" id="WP_126631568.1">
    <property type="nucleotide sequence ID" value="NZ_BIFT01000002.1"/>
</dbReference>
<dbReference type="InterPro" id="IPR016181">
    <property type="entry name" value="Acyl_CoA_acyltransferase"/>
</dbReference>
<feature type="domain" description="N-acetyltransferase" evidence="1">
    <location>
        <begin position="25"/>
        <end position="180"/>
    </location>
</feature>
<gene>
    <name evidence="2" type="ORF">KDA_71080</name>
</gene>
<dbReference type="OrthoDB" id="9799321at2"/>
<dbReference type="GO" id="GO:0005840">
    <property type="term" value="C:ribosome"/>
    <property type="evidence" value="ECO:0007669"/>
    <property type="project" value="UniProtKB-KW"/>
</dbReference>
<dbReference type="Pfam" id="PF13302">
    <property type="entry name" value="Acetyltransf_3"/>
    <property type="match status" value="1"/>
</dbReference>
<dbReference type="Proteomes" id="UP000287171">
    <property type="component" value="Unassembled WGS sequence"/>
</dbReference>
<dbReference type="EMBL" id="BIFT01000002">
    <property type="protein sequence ID" value="GCE31624.1"/>
    <property type="molecule type" value="Genomic_DNA"/>
</dbReference>
<dbReference type="AlphaFoldDB" id="A0A402BJV8"/>